<dbReference type="EMBL" id="MVGT01004039">
    <property type="protein sequence ID" value="OVA01697.1"/>
    <property type="molecule type" value="Genomic_DNA"/>
</dbReference>
<dbReference type="AlphaFoldDB" id="A0A200PTY1"/>
<dbReference type="OMA" id="TRSHACF"/>
<name>A0A200PTY1_MACCD</name>
<feature type="region of interest" description="Disordered" evidence="1">
    <location>
        <begin position="53"/>
        <end position="75"/>
    </location>
</feature>
<protein>
    <submittedName>
        <fullName evidence="2">Uncharacterized protein</fullName>
    </submittedName>
</protein>
<evidence type="ECO:0000313" key="2">
    <source>
        <dbReference type="EMBL" id="OVA01697.1"/>
    </source>
</evidence>
<proteinExistence type="predicted"/>
<reference evidence="2 3" key="1">
    <citation type="journal article" date="2017" name="Mol. Plant">
        <title>The Genome of Medicinal Plant Macleaya cordata Provides New Insights into Benzylisoquinoline Alkaloids Metabolism.</title>
        <authorList>
            <person name="Liu X."/>
            <person name="Liu Y."/>
            <person name="Huang P."/>
            <person name="Ma Y."/>
            <person name="Qing Z."/>
            <person name="Tang Q."/>
            <person name="Cao H."/>
            <person name="Cheng P."/>
            <person name="Zheng Y."/>
            <person name="Yuan Z."/>
            <person name="Zhou Y."/>
            <person name="Liu J."/>
            <person name="Tang Z."/>
            <person name="Zhuo Y."/>
            <person name="Zhang Y."/>
            <person name="Yu L."/>
            <person name="Huang J."/>
            <person name="Yang P."/>
            <person name="Peng Q."/>
            <person name="Zhang J."/>
            <person name="Jiang W."/>
            <person name="Zhang Z."/>
            <person name="Lin K."/>
            <person name="Ro D.K."/>
            <person name="Chen X."/>
            <person name="Xiong X."/>
            <person name="Shang Y."/>
            <person name="Huang S."/>
            <person name="Zeng J."/>
        </authorList>
    </citation>
    <scope>NUCLEOTIDE SEQUENCE [LARGE SCALE GENOMIC DNA]</scope>
    <source>
        <strain evidence="3">cv. BLH2017</strain>
        <tissue evidence="2">Root</tissue>
    </source>
</reference>
<keyword evidence="3" id="KW-1185">Reference proteome</keyword>
<organism evidence="2 3">
    <name type="scientific">Macleaya cordata</name>
    <name type="common">Five-seeded plume-poppy</name>
    <name type="synonym">Bocconia cordata</name>
    <dbReference type="NCBI Taxonomy" id="56857"/>
    <lineage>
        <taxon>Eukaryota</taxon>
        <taxon>Viridiplantae</taxon>
        <taxon>Streptophyta</taxon>
        <taxon>Embryophyta</taxon>
        <taxon>Tracheophyta</taxon>
        <taxon>Spermatophyta</taxon>
        <taxon>Magnoliopsida</taxon>
        <taxon>Ranunculales</taxon>
        <taxon>Papaveraceae</taxon>
        <taxon>Papaveroideae</taxon>
        <taxon>Macleaya</taxon>
    </lineage>
</organism>
<comment type="caution">
    <text evidence="2">The sequence shown here is derived from an EMBL/GenBank/DDBJ whole genome shotgun (WGS) entry which is preliminary data.</text>
</comment>
<dbReference type="InParanoid" id="A0A200PTY1"/>
<gene>
    <name evidence="2" type="ORF">BVC80_9071g13</name>
</gene>
<evidence type="ECO:0000313" key="3">
    <source>
        <dbReference type="Proteomes" id="UP000195402"/>
    </source>
</evidence>
<sequence length="75" mass="8275">MDIQPSIQQIASRDAPTGAQRLRIRSHVCSSASSAAPNASVYHQERTVTNRHVHATTTGRPRKEDQSVLEASFYV</sequence>
<dbReference type="Proteomes" id="UP000195402">
    <property type="component" value="Unassembled WGS sequence"/>
</dbReference>
<accession>A0A200PTY1</accession>
<evidence type="ECO:0000256" key="1">
    <source>
        <dbReference type="SAM" id="MobiDB-lite"/>
    </source>
</evidence>